<name>A0ACB8QBA3_9AGAM</name>
<reference evidence="1" key="2">
    <citation type="journal article" date="2022" name="New Phytol.">
        <title>Evolutionary transition to the ectomycorrhizal habit in the genomes of a hyperdiverse lineage of mushroom-forming fungi.</title>
        <authorList>
            <person name="Looney B."/>
            <person name="Miyauchi S."/>
            <person name="Morin E."/>
            <person name="Drula E."/>
            <person name="Courty P.E."/>
            <person name="Kohler A."/>
            <person name="Kuo A."/>
            <person name="LaButti K."/>
            <person name="Pangilinan J."/>
            <person name="Lipzen A."/>
            <person name="Riley R."/>
            <person name="Andreopoulos W."/>
            <person name="He G."/>
            <person name="Johnson J."/>
            <person name="Nolan M."/>
            <person name="Tritt A."/>
            <person name="Barry K.W."/>
            <person name="Grigoriev I.V."/>
            <person name="Nagy L.G."/>
            <person name="Hibbett D."/>
            <person name="Henrissat B."/>
            <person name="Matheny P.B."/>
            <person name="Labbe J."/>
            <person name="Martin F.M."/>
        </authorList>
    </citation>
    <scope>NUCLEOTIDE SEQUENCE</scope>
    <source>
        <strain evidence="1">EC-137</strain>
    </source>
</reference>
<organism evidence="1 2">
    <name type="scientific">Vararia minispora EC-137</name>
    <dbReference type="NCBI Taxonomy" id="1314806"/>
    <lineage>
        <taxon>Eukaryota</taxon>
        <taxon>Fungi</taxon>
        <taxon>Dikarya</taxon>
        <taxon>Basidiomycota</taxon>
        <taxon>Agaricomycotina</taxon>
        <taxon>Agaricomycetes</taxon>
        <taxon>Russulales</taxon>
        <taxon>Lachnocladiaceae</taxon>
        <taxon>Vararia</taxon>
    </lineage>
</organism>
<gene>
    <name evidence="1" type="ORF">K488DRAFT_89144</name>
</gene>
<accession>A0ACB8QBA3</accession>
<protein>
    <submittedName>
        <fullName evidence="1">Uncharacterized protein</fullName>
    </submittedName>
</protein>
<sequence length="221" mass="25047">MASRRRLRAPLPAVQSVPRLDSPTHRRTIDGEIVTRMSSAVEEHTELALCLEPMVRLKGRLRPDKRPDAPQVHYGIGFTVKALYKRGALVRYAQEKGLLEDVGGLDAFHDKAAVVSAMTRAIQHLSWTLNYQLEVVWPYSAKYDLLVSVYTNHDLVFNIMDKRREAKVLDAIREIVGDPDQAPMWYYDLLEPVVKSTDPRVRAGPQPEPDFEVSDPFSVSP</sequence>
<proteinExistence type="predicted"/>
<keyword evidence="2" id="KW-1185">Reference proteome</keyword>
<reference evidence="1" key="1">
    <citation type="submission" date="2021-02" db="EMBL/GenBank/DDBJ databases">
        <authorList>
            <consortium name="DOE Joint Genome Institute"/>
            <person name="Ahrendt S."/>
            <person name="Looney B.P."/>
            <person name="Miyauchi S."/>
            <person name="Morin E."/>
            <person name="Drula E."/>
            <person name="Courty P.E."/>
            <person name="Chicoki N."/>
            <person name="Fauchery L."/>
            <person name="Kohler A."/>
            <person name="Kuo A."/>
            <person name="Labutti K."/>
            <person name="Pangilinan J."/>
            <person name="Lipzen A."/>
            <person name="Riley R."/>
            <person name="Andreopoulos W."/>
            <person name="He G."/>
            <person name="Johnson J."/>
            <person name="Barry K.W."/>
            <person name="Grigoriev I.V."/>
            <person name="Nagy L."/>
            <person name="Hibbett D."/>
            <person name="Henrissat B."/>
            <person name="Matheny P.B."/>
            <person name="Labbe J."/>
            <person name="Martin F."/>
        </authorList>
    </citation>
    <scope>NUCLEOTIDE SEQUENCE</scope>
    <source>
        <strain evidence="1">EC-137</strain>
    </source>
</reference>
<evidence type="ECO:0000313" key="2">
    <source>
        <dbReference type="Proteomes" id="UP000814128"/>
    </source>
</evidence>
<dbReference type="Proteomes" id="UP000814128">
    <property type="component" value="Unassembled WGS sequence"/>
</dbReference>
<evidence type="ECO:0000313" key="1">
    <source>
        <dbReference type="EMBL" id="KAI0029022.1"/>
    </source>
</evidence>
<comment type="caution">
    <text evidence="1">The sequence shown here is derived from an EMBL/GenBank/DDBJ whole genome shotgun (WGS) entry which is preliminary data.</text>
</comment>
<dbReference type="EMBL" id="MU273704">
    <property type="protein sequence ID" value="KAI0029022.1"/>
    <property type="molecule type" value="Genomic_DNA"/>
</dbReference>